<keyword evidence="1 3" id="KW-0732">Signal</keyword>
<feature type="compositionally biased region" description="Low complexity" evidence="2">
    <location>
        <begin position="29"/>
        <end position="50"/>
    </location>
</feature>
<protein>
    <recommendedName>
        <fullName evidence="6">Extracellular solute-binding protein</fullName>
    </recommendedName>
</protein>
<feature type="region of interest" description="Disordered" evidence="2">
    <location>
        <begin position="29"/>
        <end position="54"/>
    </location>
</feature>
<keyword evidence="5" id="KW-1185">Reference proteome</keyword>
<dbReference type="KEGG" id="plyc:GXP70_07625"/>
<feature type="chain" id="PRO_5039038043" description="Extracellular solute-binding protein" evidence="3">
    <location>
        <begin position="23"/>
        <end position="569"/>
    </location>
</feature>
<dbReference type="Proteomes" id="UP000476064">
    <property type="component" value="Chromosome"/>
</dbReference>
<feature type="signal peptide" evidence="3">
    <location>
        <begin position="1"/>
        <end position="22"/>
    </location>
</feature>
<accession>A0A6C0G010</accession>
<organism evidence="4 5">
    <name type="scientific">Paenibacillus lycopersici</name>
    <dbReference type="NCBI Taxonomy" id="2704462"/>
    <lineage>
        <taxon>Bacteria</taxon>
        <taxon>Bacillati</taxon>
        <taxon>Bacillota</taxon>
        <taxon>Bacilli</taxon>
        <taxon>Bacillales</taxon>
        <taxon>Paenibacillaceae</taxon>
        <taxon>Paenibacillus</taxon>
    </lineage>
</organism>
<dbReference type="PANTHER" id="PTHR43649">
    <property type="entry name" value="ARABINOSE-BINDING PROTEIN-RELATED"/>
    <property type="match status" value="1"/>
</dbReference>
<evidence type="ECO:0000256" key="3">
    <source>
        <dbReference type="SAM" id="SignalP"/>
    </source>
</evidence>
<dbReference type="RefSeq" id="WP_162355896.1">
    <property type="nucleotide sequence ID" value="NZ_CP048209.1"/>
</dbReference>
<proteinExistence type="predicted"/>
<dbReference type="InterPro" id="IPR050490">
    <property type="entry name" value="Bact_solute-bd_prot1"/>
</dbReference>
<dbReference type="SUPFAM" id="SSF53850">
    <property type="entry name" value="Periplasmic binding protein-like II"/>
    <property type="match status" value="1"/>
</dbReference>
<sequence>MLRISKLMVAAILIGVLVMVSACSSNNGGNNGGSQPSNDGAAANSNAGDSGKTDAVDQDKVVKVSFFAVPSGDVIDLKTNWFTGYVKDKFKLDISFNIAPSSDAATKQSLLLSSGDYPDVFWSGNFTPSDIMKYSKQGIIVPLNKYIDQYAPNLKSAIESAPGLKAAIVAPDGNIYGLPSYNTCWHCFWGNKAWIDKSLLDKFNLQMPTTTEEFEQVLQTFKDNGINPYSGSSDGFDPIPYIMNAFTYDNASDYFDVQDGKVQYAPTLDGWKKGLAYLNELYGKGLLDKQALSQKSDIVKQFAAQGKVGVIPSLYSGAFLDMNSANYKNWISVPPLKGPDGVQYAAFSGNSPRSLTFAVTNKASEEQIVRLIKLIDFIYTPEGTQMMNFGQEGKYWTKADDGVKGLGGEQALFITQSDKFYSSGAKQNEGWDQMGPIFQDIVWRNGFVKATSPFTAEGLESLLLLETMKNYAGHQPQQVYPGAIYMDDAQNQKFALLKTNIEQYMKQWTAQFILGNKSVDKNWQEYLDGFKKLDLDGYLKIAQDAMTQPFDTSAYQSDAKTVAFLSSLK</sequence>
<evidence type="ECO:0000256" key="2">
    <source>
        <dbReference type="SAM" id="MobiDB-lite"/>
    </source>
</evidence>
<evidence type="ECO:0000313" key="4">
    <source>
        <dbReference type="EMBL" id="QHT59830.1"/>
    </source>
</evidence>
<dbReference type="EMBL" id="CP048209">
    <property type="protein sequence ID" value="QHT59830.1"/>
    <property type="molecule type" value="Genomic_DNA"/>
</dbReference>
<dbReference type="PROSITE" id="PS51257">
    <property type="entry name" value="PROKAR_LIPOPROTEIN"/>
    <property type="match status" value="1"/>
</dbReference>
<reference evidence="4 5" key="1">
    <citation type="submission" date="2020-01" db="EMBL/GenBank/DDBJ databases">
        <title>Paenibacillus sp. nov., isolated from tomato rhizosphere.</title>
        <authorList>
            <person name="Weon H.-Y."/>
            <person name="Lee S.A."/>
        </authorList>
    </citation>
    <scope>NUCLEOTIDE SEQUENCE [LARGE SCALE GENOMIC DNA]</scope>
    <source>
        <strain evidence="4 5">12200R-189</strain>
    </source>
</reference>
<dbReference type="Gene3D" id="3.40.190.10">
    <property type="entry name" value="Periplasmic binding protein-like II"/>
    <property type="match status" value="2"/>
</dbReference>
<dbReference type="PANTHER" id="PTHR43649:SF33">
    <property type="entry name" value="POLYGALACTURONAN_RHAMNOGALACTURONAN-BINDING PROTEIN YTCQ"/>
    <property type="match status" value="1"/>
</dbReference>
<dbReference type="AlphaFoldDB" id="A0A6C0G010"/>
<name>A0A6C0G010_9BACL</name>
<evidence type="ECO:0000313" key="5">
    <source>
        <dbReference type="Proteomes" id="UP000476064"/>
    </source>
</evidence>
<evidence type="ECO:0000256" key="1">
    <source>
        <dbReference type="ARBA" id="ARBA00022729"/>
    </source>
</evidence>
<gene>
    <name evidence="4" type="ORF">GXP70_07625</name>
</gene>
<evidence type="ECO:0008006" key="6">
    <source>
        <dbReference type="Google" id="ProtNLM"/>
    </source>
</evidence>